<dbReference type="InterPro" id="IPR004839">
    <property type="entry name" value="Aminotransferase_I/II_large"/>
</dbReference>
<proteinExistence type="predicted"/>
<keyword evidence="2" id="KW-0808">Transferase</keyword>
<dbReference type="GO" id="GO:0030170">
    <property type="term" value="F:pyridoxal phosphate binding"/>
    <property type="evidence" value="ECO:0007669"/>
    <property type="project" value="InterPro"/>
</dbReference>
<organism evidence="2 3">
    <name type="scientific">Lysinibacillus composti</name>
    <dbReference type="NCBI Taxonomy" id="720633"/>
    <lineage>
        <taxon>Bacteria</taxon>
        <taxon>Bacillati</taxon>
        <taxon>Bacillota</taxon>
        <taxon>Bacilli</taxon>
        <taxon>Bacillales</taxon>
        <taxon>Bacillaceae</taxon>
        <taxon>Lysinibacillus</taxon>
    </lineage>
</organism>
<dbReference type="Gene3D" id="3.40.640.10">
    <property type="entry name" value="Type I PLP-dependent aspartate aminotransferase-like (Major domain)"/>
    <property type="match status" value="1"/>
</dbReference>
<dbReference type="InterPro" id="IPR015422">
    <property type="entry name" value="PyrdxlP-dep_Trfase_small"/>
</dbReference>
<evidence type="ECO:0000259" key="1">
    <source>
        <dbReference type="Pfam" id="PF00155"/>
    </source>
</evidence>
<dbReference type="Gene3D" id="3.90.1150.10">
    <property type="entry name" value="Aspartate Aminotransferase, domain 1"/>
    <property type="match status" value="1"/>
</dbReference>
<dbReference type="InterPro" id="IPR015421">
    <property type="entry name" value="PyrdxlP-dep_Trfase_major"/>
</dbReference>
<comment type="caution">
    <text evidence="2">The sequence shown here is derived from an EMBL/GenBank/DDBJ whole genome shotgun (WGS) entry which is preliminary data.</text>
</comment>
<dbReference type="AlphaFoldDB" id="A0A3N9UDT3"/>
<dbReference type="EMBL" id="RRCT01000009">
    <property type="protein sequence ID" value="RQW74417.1"/>
    <property type="molecule type" value="Genomic_DNA"/>
</dbReference>
<evidence type="ECO:0000313" key="3">
    <source>
        <dbReference type="Proteomes" id="UP000274033"/>
    </source>
</evidence>
<reference evidence="2 3" key="1">
    <citation type="journal article" date="2013" name="J. Microbiol.">
        <title>Lysinibacillus chungkukjangi sp. nov., isolated from Chungkukjang, Korean fermented soybean food.</title>
        <authorList>
            <person name="Kim S.J."/>
            <person name="Jang Y.H."/>
            <person name="Hamada M."/>
            <person name="Ahn J.H."/>
            <person name="Weon H.Y."/>
            <person name="Suzuki K."/>
            <person name="Whang K.S."/>
            <person name="Kwon S.W."/>
        </authorList>
    </citation>
    <scope>NUCLEOTIDE SEQUENCE [LARGE SCALE GENOMIC DNA]</scope>
    <source>
        <strain evidence="2 3">MCCC 1A12701</strain>
    </source>
</reference>
<keyword evidence="3" id="KW-1185">Reference proteome</keyword>
<dbReference type="GO" id="GO:0008483">
    <property type="term" value="F:transaminase activity"/>
    <property type="evidence" value="ECO:0007669"/>
    <property type="project" value="UniProtKB-KW"/>
</dbReference>
<dbReference type="Pfam" id="PF00155">
    <property type="entry name" value="Aminotran_1_2"/>
    <property type="match status" value="1"/>
</dbReference>
<dbReference type="InterPro" id="IPR015424">
    <property type="entry name" value="PyrdxlP-dep_Trfase"/>
</dbReference>
<gene>
    <name evidence="2" type="ORF">EBB45_11040</name>
</gene>
<dbReference type="OrthoDB" id="9813612at2"/>
<dbReference type="CDD" id="cd00609">
    <property type="entry name" value="AAT_like"/>
    <property type="match status" value="1"/>
</dbReference>
<feature type="domain" description="Aminotransferase class I/classII large" evidence="1">
    <location>
        <begin position="24"/>
        <end position="343"/>
    </location>
</feature>
<evidence type="ECO:0000313" key="2">
    <source>
        <dbReference type="EMBL" id="RQW74417.1"/>
    </source>
</evidence>
<sequence>MQFPSHGANYEALYQNFGINMPEQVFDLSENVNFLGAPNAVKEAWPNLLPKIQAYPHPQAEPLRSLLAQSHQVKPTQILVGNGAAELLTFFAQRFAGKRVILIHPTFSEYKMTLEAAGADIEEITITDIKKYTLPIQQIKDAMNSAACLYLCNPNNPTGSLIKRDVLEDFITYGEEVGCEILVDEAFMDWTDEEHSVISLINQYSNVTVMRSMTKMYGIAGVRLGYLISRVQRVQELAKKLPHWNVNALALAIGEICLMDQTFREESIIKSRELKEEIEDFLINRGCEVTKSAANFLCFQLKEPSKTRDFYFYCLKRGIVLRHTENYLGMNGQWLRIGMKGSRAVETFMKVMDEWHEQN</sequence>
<dbReference type="SUPFAM" id="SSF53383">
    <property type="entry name" value="PLP-dependent transferases"/>
    <property type="match status" value="1"/>
</dbReference>
<dbReference type="PANTHER" id="PTHR42885">
    <property type="entry name" value="HISTIDINOL-PHOSPHATE AMINOTRANSFERASE-RELATED"/>
    <property type="match status" value="1"/>
</dbReference>
<protein>
    <submittedName>
        <fullName evidence="2">Aminotransferase class I/II-fold pyridoxal phosphate-dependent enzyme</fullName>
    </submittedName>
</protein>
<keyword evidence="2" id="KW-0032">Aminotransferase</keyword>
<dbReference type="RefSeq" id="WP_124764647.1">
    <property type="nucleotide sequence ID" value="NZ_JAFBDY010000008.1"/>
</dbReference>
<accession>A0A3N9UDT3</accession>
<name>A0A3N9UDT3_9BACI</name>
<dbReference type="Proteomes" id="UP000274033">
    <property type="component" value="Unassembled WGS sequence"/>
</dbReference>